<feature type="region of interest" description="Disordered" evidence="1">
    <location>
        <begin position="230"/>
        <end position="256"/>
    </location>
</feature>
<dbReference type="GO" id="GO:0030170">
    <property type="term" value="F:pyridoxal phosphate binding"/>
    <property type="evidence" value="ECO:0007669"/>
    <property type="project" value="InterPro"/>
</dbReference>
<dbReference type="InterPro" id="IPR015424">
    <property type="entry name" value="PyrdxlP-dep_Trfase"/>
</dbReference>
<feature type="domain" description="Aminotransferase class I/classII large" evidence="2">
    <location>
        <begin position="164"/>
        <end position="530"/>
    </location>
</feature>
<feature type="compositionally biased region" description="Basic residues" evidence="1">
    <location>
        <begin position="247"/>
        <end position="256"/>
    </location>
</feature>
<dbReference type="InterPro" id="IPR004839">
    <property type="entry name" value="Aminotransferase_I/II_large"/>
</dbReference>
<accession>A0A7S1KKW3</accession>
<evidence type="ECO:0000256" key="1">
    <source>
        <dbReference type="SAM" id="MobiDB-lite"/>
    </source>
</evidence>
<dbReference type="PANTHER" id="PTHR45744">
    <property type="entry name" value="TYROSINE AMINOTRANSFERASE"/>
    <property type="match status" value="1"/>
</dbReference>
<dbReference type="PANTHER" id="PTHR45744:SF2">
    <property type="entry name" value="TYROSINE AMINOTRANSFERASE"/>
    <property type="match status" value="1"/>
</dbReference>
<dbReference type="Gene3D" id="3.40.640.10">
    <property type="entry name" value="Type I PLP-dependent aspartate aminotransferase-like (Major domain)"/>
    <property type="match status" value="1"/>
</dbReference>
<protein>
    <recommendedName>
        <fullName evidence="2">Aminotransferase class I/classII large domain-containing protein</fullName>
    </recommendedName>
</protein>
<dbReference type="InterPro" id="IPR015421">
    <property type="entry name" value="PyrdxlP-dep_Trfase_major"/>
</dbReference>
<reference evidence="3" key="1">
    <citation type="submission" date="2021-01" db="EMBL/GenBank/DDBJ databases">
        <authorList>
            <person name="Corre E."/>
            <person name="Pelletier E."/>
            <person name="Niang G."/>
            <person name="Scheremetjew M."/>
            <person name="Finn R."/>
            <person name="Kale V."/>
            <person name="Holt S."/>
            <person name="Cochrane G."/>
            <person name="Meng A."/>
            <person name="Brown T."/>
            <person name="Cohen L."/>
        </authorList>
    </citation>
    <scope>NUCLEOTIDE SEQUENCE</scope>
    <source>
        <strain evidence="3">WS</strain>
    </source>
</reference>
<dbReference type="Pfam" id="PF00155">
    <property type="entry name" value="Aminotran_1_2"/>
    <property type="match status" value="1"/>
</dbReference>
<dbReference type="AlphaFoldDB" id="A0A7S1KKW3"/>
<proteinExistence type="predicted"/>
<evidence type="ECO:0000313" key="3">
    <source>
        <dbReference type="EMBL" id="CAD9076919.1"/>
    </source>
</evidence>
<dbReference type="SUPFAM" id="SSF53383">
    <property type="entry name" value="PLP-dependent transferases"/>
    <property type="match status" value="1"/>
</dbReference>
<organism evidence="3">
    <name type="scientific">Percolomonas cosmopolitus</name>
    <dbReference type="NCBI Taxonomy" id="63605"/>
    <lineage>
        <taxon>Eukaryota</taxon>
        <taxon>Discoba</taxon>
        <taxon>Heterolobosea</taxon>
        <taxon>Tetramitia</taxon>
        <taxon>Eutetramitia</taxon>
        <taxon>Percolomonadidae</taxon>
        <taxon>Percolomonas</taxon>
    </lineage>
</organism>
<dbReference type="InterPro" id="IPR015422">
    <property type="entry name" value="PyrdxlP-dep_Trfase_small"/>
</dbReference>
<name>A0A7S1KKW3_9EUKA</name>
<gene>
    <name evidence="3" type="ORF">PCOS0759_LOCUS150</name>
</gene>
<dbReference type="EMBL" id="HBGD01000186">
    <property type="protein sequence ID" value="CAD9076919.1"/>
    <property type="molecule type" value="Transcribed_RNA"/>
</dbReference>
<sequence>MTYTRYWRAQPVKSDKVKIPRHKIEKFVSNLNNSLKQNVQRIPLPKELVISQANSIKPTIDCSKPQTEGSTDHAVKLPPRVLFELAKHVREYKNGYGRAEGQREVEEWMRQQKDETMQKGKWMGNVLHGHDVMGMEQDVREMLEEHSRGEDEIKKKKSSSVLAQMQELKEIPYDAICVVNGITEAMKRCMFLLGEGEYIVPEVSTPELKRVWQSCASSLKSYHYRSCPKKDPWDNEPDPEELAKEQPKKKKFQKRRRVSQKKVDPFLSEWRLNVKEIFYQVTLDTKAIVINYPCPVTGAVWSRQSLNNLIQTAREQCIPLIVNQSDYLLTHSRRIHSDQSAELQLYTVFEDIGCLQSQGRVPVFTINSIVNSHLVEGWHLAWMCLYDCRERIMEKHQFLEVFNNAREMRKEPSTFLQCSLPHLLSSKIEQLYVNKVRRHCELNFRFLKTKLEKIDGITMNAMPESGLFVPLQIDVRSFDSWIRDDETFCNLFFEEESVKTTPGSVYGMKNFFLLCLFVDRVWLRRAIERLEDFCLIHFVRNK</sequence>
<dbReference type="Gene3D" id="3.90.1150.10">
    <property type="entry name" value="Aspartate Aminotransferase, domain 1"/>
    <property type="match status" value="1"/>
</dbReference>
<evidence type="ECO:0000259" key="2">
    <source>
        <dbReference type="Pfam" id="PF00155"/>
    </source>
</evidence>